<dbReference type="Gene3D" id="1.10.10.10">
    <property type="entry name" value="Winged helix-like DNA-binding domain superfamily/Winged helix DNA-binding domain"/>
    <property type="match status" value="1"/>
</dbReference>
<sequence>MSIERRQEAGSIPFPEALGVLRAAAEETRLRILALLAEGELSVSDLTDILGQSQPRISRHLKLLVEAGLVERHREGAWAFFRLSDARAGLADPLLSGLDRTAPPLSEDRARLDAVRAQRAEAATTFFARLAPKWDELRSLHVPEAIVEAAVLDALGDRRIGSLIDLGTGTGRMLGLLAPRAGRATGLDSSHAMLSVARANLERQGLARVDLRQGDIHAPPFARASFDLVVVHQVLHYLDDPARALRGAARLVAPGGRLLVVDFAPHDLEFLRTGQAHRRLGFSAEQVSGWLAEAGLATVATRDLAPRESGQLTVTLWLAQDGLAQDGLADTETEQPQRAVA</sequence>
<dbReference type="CDD" id="cd00090">
    <property type="entry name" value="HTH_ARSR"/>
    <property type="match status" value="1"/>
</dbReference>
<dbReference type="Pfam" id="PF08241">
    <property type="entry name" value="Methyltransf_11"/>
    <property type="match status" value="1"/>
</dbReference>
<feature type="domain" description="HTH arsR-type" evidence="1">
    <location>
        <begin position="9"/>
        <end position="102"/>
    </location>
</feature>
<protein>
    <submittedName>
        <fullName evidence="2">ArsR family transcriptional regulator</fullName>
    </submittedName>
</protein>
<reference evidence="2 3" key="1">
    <citation type="journal article" date="2012" name="Genet. Mol. Biol.">
        <title>Analysis of 16S rRNA and mxaF genes revealing insights into Methylobacterium niche-specific plant association.</title>
        <authorList>
            <person name="Dourado M.N."/>
            <person name="Andreote F.D."/>
            <person name="Dini-Andreote F."/>
            <person name="Conti R."/>
            <person name="Araujo J.M."/>
            <person name="Araujo W.L."/>
        </authorList>
    </citation>
    <scope>NUCLEOTIDE SEQUENCE [LARGE SCALE GENOMIC DNA]</scope>
    <source>
        <strain evidence="2 3">TC3-10</strain>
    </source>
</reference>
<dbReference type="Proteomes" id="UP001355206">
    <property type="component" value="Unassembled WGS sequence"/>
</dbReference>
<evidence type="ECO:0000313" key="2">
    <source>
        <dbReference type="EMBL" id="MEE7489573.1"/>
    </source>
</evidence>
<dbReference type="InterPro" id="IPR036388">
    <property type="entry name" value="WH-like_DNA-bd_sf"/>
</dbReference>
<name>A0ABU7TJ38_9HYPH</name>
<dbReference type="InterPro" id="IPR050508">
    <property type="entry name" value="Methyltransf_Superfamily"/>
</dbReference>
<organism evidence="2 3">
    <name type="scientific">Methylobacterium oryzae</name>
    <dbReference type="NCBI Taxonomy" id="334852"/>
    <lineage>
        <taxon>Bacteria</taxon>
        <taxon>Pseudomonadati</taxon>
        <taxon>Pseudomonadota</taxon>
        <taxon>Alphaproteobacteria</taxon>
        <taxon>Hyphomicrobiales</taxon>
        <taxon>Methylobacteriaceae</taxon>
        <taxon>Methylobacterium</taxon>
    </lineage>
</organism>
<dbReference type="PROSITE" id="PS50987">
    <property type="entry name" value="HTH_ARSR_2"/>
    <property type="match status" value="1"/>
</dbReference>
<dbReference type="SUPFAM" id="SSF46785">
    <property type="entry name" value="Winged helix' DNA-binding domain"/>
    <property type="match status" value="1"/>
</dbReference>
<dbReference type="InterPro" id="IPR001845">
    <property type="entry name" value="HTH_ArsR_DNA-bd_dom"/>
</dbReference>
<dbReference type="PANTHER" id="PTHR42912">
    <property type="entry name" value="METHYLTRANSFERASE"/>
    <property type="match status" value="1"/>
</dbReference>
<accession>A0ABU7TJ38</accession>
<dbReference type="Pfam" id="PF01022">
    <property type="entry name" value="HTH_5"/>
    <property type="match status" value="1"/>
</dbReference>
<dbReference type="InterPro" id="IPR013216">
    <property type="entry name" value="Methyltransf_11"/>
</dbReference>
<evidence type="ECO:0000259" key="1">
    <source>
        <dbReference type="PROSITE" id="PS50987"/>
    </source>
</evidence>
<dbReference type="SUPFAM" id="SSF53335">
    <property type="entry name" value="S-adenosyl-L-methionine-dependent methyltransferases"/>
    <property type="match status" value="1"/>
</dbReference>
<evidence type="ECO:0000313" key="3">
    <source>
        <dbReference type="Proteomes" id="UP001355206"/>
    </source>
</evidence>
<dbReference type="InterPro" id="IPR029063">
    <property type="entry name" value="SAM-dependent_MTases_sf"/>
</dbReference>
<dbReference type="RefSeq" id="WP_331300816.1">
    <property type="nucleotide sequence ID" value="NZ_MLCA01000001.1"/>
</dbReference>
<dbReference type="EMBL" id="MLCA01000001">
    <property type="protein sequence ID" value="MEE7489573.1"/>
    <property type="molecule type" value="Genomic_DNA"/>
</dbReference>
<dbReference type="NCBIfam" id="NF033788">
    <property type="entry name" value="HTH_metalloreg"/>
    <property type="match status" value="1"/>
</dbReference>
<dbReference type="InterPro" id="IPR011991">
    <property type="entry name" value="ArsR-like_HTH"/>
</dbReference>
<comment type="caution">
    <text evidence="2">The sequence shown here is derived from an EMBL/GenBank/DDBJ whole genome shotgun (WGS) entry which is preliminary data.</text>
</comment>
<dbReference type="InterPro" id="IPR036390">
    <property type="entry name" value="WH_DNA-bd_sf"/>
</dbReference>
<dbReference type="PRINTS" id="PR00778">
    <property type="entry name" value="HTHARSR"/>
</dbReference>
<proteinExistence type="predicted"/>
<keyword evidence="3" id="KW-1185">Reference proteome</keyword>
<gene>
    <name evidence="2" type="ORF">MOTC310_03450</name>
</gene>
<dbReference type="SMART" id="SM00418">
    <property type="entry name" value="HTH_ARSR"/>
    <property type="match status" value="1"/>
</dbReference>
<dbReference type="PANTHER" id="PTHR42912:SF93">
    <property type="entry name" value="N6-ADENOSINE-METHYLTRANSFERASE TMT1A"/>
    <property type="match status" value="1"/>
</dbReference>
<dbReference type="Gene3D" id="3.40.50.150">
    <property type="entry name" value="Vaccinia Virus protein VP39"/>
    <property type="match status" value="1"/>
</dbReference>
<dbReference type="CDD" id="cd02440">
    <property type="entry name" value="AdoMet_MTases"/>
    <property type="match status" value="1"/>
</dbReference>